<comment type="caution">
    <text evidence="2">The sequence shown here is derived from an EMBL/GenBank/DDBJ whole genome shotgun (WGS) entry which is preliminary data.</text>
</comment>
<keyword evidence="1" id="KW-1133">Transmembrane helix</keyword>
<organism evidence="2 3">
    <name type="scientific">Zea mays</name>
    <name type="common">Maize</name>
    <dbReference type="NCBI Taxonomy" id="4577"/>
    <lineage>
        <taxon>Eukaryota</taxon>
        <taxon>Viridiplantae</taxon>
        <taxon>Streptophyta</taxon>
        <taxon>Embryophyta</taxon>
        <taxon>Tracheophyta</taxon>
        <taxon>Spermatophyta</taxon>
        <taxon>Magnoliopsida</taxon>
        <taxon>Liliopsida</taxon>
        <taxon>Poales</taxon>
        <taxon>Poaceae</taxon>
        <taxon>PACMAD clade</taxon>
        <taxon>Panicoideae</taxon>
        <taxon>Andropogonodae</taxon>
        <taxon>Andropogoneae</taxon>
        <taxon>Tripsacinae</taxon>
        <taxon>Zea</taxon>
    </lineage>
</organism>
<evidence type="ECO:0000313" key="3">
    <source>
        <dbReference type="Proteomes" id="UP000251960"/>
    </source>
</evidence>
<accession>A0A3L6FRE1</accession>
<name>A0A3L6FRE1_MAIZE</name>
<dbReference type="EMBL" id="NCVQ01000003">
    <property type="protein sequence ID" value="PWZ37445.1"/>
    <property type="molecule type" value="Genomic_DNA"/>
</dbReference>
<keyword evidence="1" id="KW-0812">Transmembrane</keyword>
<evidence type="ECO:0000313" key="2">
    <source>
        <dbReference type="EMBL" id="PWZ37445.1"/>
    </source>
</evidence>
<evidence type="ECO:0000256" key="1">
    <source>
        <dbReference type="SAM" id="Phobius"/>
    </source>
</evidence>
<dbReference type="Proteomes" id="UP000251960">
    <property type="component" value="Chromosome 2"/>
</dbReference>
<feature type="transmembrane region" description="Helical" evidence="1">
    <location>
        <begin position="28"/>
        <end position="52"/>
    </location>
</feature>
<protein>
    <submittedName>
        <fullName evidence="2">Uncharacterized protein</fullName>
    </submittedName>
</protein>
<sequence>MYLFFPNLLLLPINYVVFKSIMLSYVELVLLFSTIIPTYLILYSYIFLYLYISKASPRLTRYCLKG</sequence>
<keyword evidence="1" id="KW-0472">Membrane</keyword>
<reference evidence="2 3" key="1">
    <citation type="journal article" date="2018" name="Nat. Genet.">
        <title>Extensive intraspecific gene order and gene structural variations between Mo17 and other maize genomes.</title>
        <authorList>
            <person name="Sun S."/>
            <person name="Zhou Y."/>
            <person name="Chen J."/>
            <person name="Shi J."/>
            <person name="Zhao H."/>
            <person name="Zhao H."/>
            <person name="Song W."/>
            <person name="Zhang M."/>
            <person name="Cui Y."/>
            <person name="Dong X."/>
            <person name="Liu H."/>
            <person name="Ma X."/>
            <person name="Jiao Y."/>
            <person name="Wang B."/>
            <person name="Wei X."/>
            <person name="Stein J.C."/>
            <person name="Glaubitz J.C."/>
            <person name="Lu F."/>
            <person name="Yu G."/>
            <person name="Liang C."/>
            <person name="Fengler K."/>
            <person name="Li B."/>
            <person name="Rafalski A."/>
            <person name="Schnable P.S."/>
            <person name="Ware D.H."/>
            <person name="Buckler E.S."/>
            <person name="Lai J."/>
        </authorList>
    </citation>
    <scope>NUCLEOTIDE SEQUENCE [LARGE SCALE GENOMIC DNA]</scope>
    <source>
        <strain evidence="3">cv. Missouri 17</strain>
        <tissue evidence="2">Seedling</tissue>
    </source>
</reference>
<dbReference type="AlphaFoldDB" id="A0A3L6FRE1"/>
<gene>
    <name evidence="2" type="ORF">Zm00014a_017095</name>
</gene>
<proteinExistence type="predicted"/>